<dbReference type="InterPro" id="IPR050490">
    <property type="entry name" value="Bact_solute-bd_prot1"/>
</dbReference>
<dbReference type="InterPro" id="IPR006059">
    <property type="entry name" value="SBP"/>
</dbReference>
<dbReference type="Proteomes" id="UP001527882">
    <property type="component" value="Unassembled WGS sequence"/>
</dbReference>
<keyword evidence="1" id="KW-0732">Signal</keyword>
<evidence type="ECO:0000256" key="1">
    <source>
        <dbReference type="SAM" id="SignalP"/>
    </source>
</evidence>
<gene>
    <name evidence="2" type="ORF">O9H85_05120</name>
</gene>
<protein>
    <submittedName>
        <fullName evidence="2">Extracellular solute-binding protein</fullName>
    </submittedName>
</protein>
<proteinExistence type="predicted"/>
<evidence type="ECO:0000313" key="2">
    <source>
        <dbReference type="EMBL" id="MCZ8511812.1"/>
    </source>
</evidence>
<dbReference type="Pfam" id="PF01547">
    <property type="entry name" value="SBP_bac_1"/>
    <property type="match status" value="1"/>
</dbReference>
<organism evidence="2 3">
    <name type="scientific">Paenibacillus gyeongsangnamensis</name>
    <dbReference type="NCBI Taxonomy" id="3388067"/>
    <lineage>
        <taxon>Bacteria</taxon>
        <taxon>Bacillati</taxon>
        <taxon>Bacillota</taxon>
        <taxon>Bacilli</taxon>
        <taxon>Bacillales</taxon>
        <taxon>Paenibacillaceae</taxon>
        <taxon>Paenibacillus</taxon>
    </lineage>
</organism>
<feature type="chain" id="PRO_5046507646" evidence="1">
    <location>
        <begin position="18"/>
        <end position="443"/>
    </location>
</feature>
<dbReference type="SUPFAM" id="SSF53850">
    <property type="entry name" value="Periplasmic binding protein-like II"/>
    <property type="match status" value="1"/>
</dbReference>
<dbReference type="PANTHER" id="PTHR43649:SF12">
    <property type="entry name" value="DIACETYLCHITOBIOSE BINDING PROTEIN DASA"/>
    <property type="match status" value="1"/>
</dbReference>
<dbReference type="PROSITE" id="PS51257">
    <property type="entry name" value="PROKAR_LIPOPROTEIN"/>
    <property type="match status" value="1"/>
</dbReference>
<dbReference type="PANTHER" id="PTHR43649">
    <property type="entry name" value="ARABINOSE-BINDING PROTEIN-RELATED"/>
    <property type="match status" value="1"/>
</dbReference>
<feature type="signal peptide" evidence="1">
    <location>
        <begin position="1"/>
        <end position="17"/>
    </location>
</feature>
<dbReference type="EMBL" id="JAQAGZ010000003">
    <property type="protein sequence ID" value="MCZ8511812.1"/>
    <property type="molecule type" value="Genomic_DNA"/>
</dbReference>
<comment type="caution">
    <text evidence="2">The sequence shown here is derived from an EMBL/GenBank/DDBJ whole genome shotgun (WGS) entry which is preliminary data.</text>
</comment>
<keyword evidence="3" id="KW-1185">Reference proteome</keyword>
<evidence type="ECO:0000313" key="3">
    <source>
        <dbReference type="Proteomes" id="UP001527882"/>
    </source>
</evidence>
<sequence length="443" mass="48992">MKWVRIVSSVVLMTALAGCSQGTGTQDDKGSVDKGSVQTKISNEPITLTLYQHAAISNEEIDKFVVQPVKKKYPNISINIVRKGTGANPEDLVAAGIVPDLIYTTDANTPLWRDLDVPEDLNTLIKSNNFDLNRFDPNAIDSIKVYSGGKGAMYALPVMQNIAALLYNKDIFDKFAVPYPKDGMNWDEIIQLARKITRTDNGIRYIGLSPDNISRLGYGLSLPYVNPSTNKASINNDNWKKAFTTMKDMLDVPGFLGEDKKLTYGTNEFFKEGRVAMFTQWVPDMVASLDPSIADKVPWDFVSLPNYAEAIGTGRVISPHTIIMNKQSKYKNEAFEVMKIFTSDEVQSELSRSGKISVLTKGDLQTQYGANVPYLKGKNIAGIFKSKPRKINDPLTEYDVLVRSAIDAQVKELAAGKDVNTALRAAEEAGNKAIEEKLKTVKK</sequence>
<reference evidence="2 3" key="1">
    <citation type="submission" date="2022-12" db="EMBL/GenBank/DDBJ databases">
        <title>Draft genome sequence of Paenibacillus sp. dW9.</title>
        <authorList>
            <person name="Choi E.-W."/>
            <person name="Kim D.-U."/>
        </authorList>
    </citation>
    <scope>NUCLEOTIDE SEQUENCE [LARGE SCALE GENOMIC DNA]</scope>
    <source>
        <strain evidence="3">dW9</strain>
    </source>
</reference>
<name>A0ABT4Q4K5_9BACL</name>
<dbReference type="Gene3D" id="3.40.190.10">
    <property type="entry name" value="Periplasmic binding protein-like II"/>
    <property type="match status" value="1"/>
</dbReference>
<accession>A0ABT4Q4K5</accession>
<dbReference type="RefSeq" id="WP_269880212.1">
    <property type="nucleotide sequence ID" value="NZ_JAQAGZ010000003.1"/>
</dbReference>